<dbReference type="EMBL" id="JBHSOJ010000016">
    <property type="protein sequence ID" value="MFC5631087.1"/>
    <property type="molecule type" value="Genomic_DNA"/>
</dbReference>
<dbReference type="Proteomes" id="UP001596110">
    <property type="component" value="Unassembled WGS sequence"/>
</dbReference>
<gene>
    <name evidence="1" type="ORF">ACFPQ3_05660</name>
</gene>
<dbReference type="RefSeq" id="WP_156806580.1">
    <property type="nucleotide sequence ID" value="NZ_JBHSOJ010000016.1"/>
</dbReference>
<sequence>MGVLKNEYDLSKPSGNKLDKVAFYQKINDNLKNDLNLNFILTKTEYYQVFKDIYPNGALLISRSSSR</sequence>
<protein>
    <submittedName>
        <fullName evidence="1">Uncharacterized protein</fullName>
    </submittedName>
</protein>
<evidence type="ECO:0000313" key="2">
    <source>
        <dbReference type="Proteomes" id="UP001596110"/>
    </source>
</evidence>
<proteinExistence type="predicted"/>
<comment type="caution">
    <text evidence="1">The sequence shown here is derived from an EMBL/GenBank/DDBJ whole genome shotgun (WGS) entry which is preliminary data.</text>
</comment>
<evidence type="ECO:0000313" key="1">
    <source>
        <dbReference type="EMBL" id="MFC5631087.1"/>
    </source>
</evidence>
<name>A0ABW0UCQ0_9STRE</name>
<organism evidence="1 2">
    <name type="scientific">Streptococcus caledonicus</name>
    <dbReference type="NCBI Taxonomy" id="2614158"/>
    <lineage>
        <taxon>Bacteria</taxon>
        <taxon>Bacillati</taxon>
        <taxon>Bacillota</taxon>
        <taxon>Bacilli</taxon>
        <taxon>Lactobacillales</taxon>
        <taxon>Streptococcaceae</taxon>
        <taxon>Streptococcus</taxon>
    </lineage>
</organism>
<reference evidence="2" key="1">
    <citation type="journal article" date="2019" name="Int. J. Syst. Evol. Microbiol.">
        <title>The Global Catalogue of Microorganisms (GCM) 10K type strain sequencing project: providing services to taxonomists for standard genome sequencing and annotation.</title>
        <authorList>
            <consortium name="The Broad Institute Genomics Platform"/>
            <consortium name="The Broad Institute Genome Sequencing Center for Infectious Disease"/>
            <person name="Wu L."/>
            <person name="Ma J."/>
        </authorList>
    </citation>
    <scope>NUCLEOTIDE SEQUENCE [LARGE SCALE GENOMIC DNA]</scope>
    <source>
        <strain evidence="2">DT43</strain>
    </source>
</reference>
<keyword evidence="2" id="KW-1185">Reference proteome</keyword>
<accession>A0ABW0UCQ0</accession>